<feature type="coiled-coil region" evidence="1">
    <location>
        <begin position="503"/>
        <end position="553"/>
    </location>
</feature>
<dbReference type="RefSeq" id="WP_010441299.1">
    <property type="nucleotide sequence ID" value="NZ_AEYW01000012.1"/>
</dbReference>
<feature type="region of interest" description="Disordered" evidence="2">
    <location>
        <begin position="34"/>
        <end position="58"/>
    </location>
</feature>
<proteinExistence type="predicted"/>
<dbReference type="OrthoDB" id="8432530at2"/>
<sequence length="1063" mass="113916">MATYEQLMQAARQADAAGDSAGAKRFLEIASSTHGSNDATSIVPQSAPPKRRLPQGSNVLMEDDKGGVVYETPNGNRGYTSPGYSTIDPVKVDEILDGQTAGIDRDTLEAIMVDYVEPIVRYPTLAIEGAAEGAGNLAGVLGDALNASSMVPNLAPGTQGFRPISQIKQDPHARDIEKGFVHGLTFLPGVGDAIDYLTDPVETDEGTIAPRGGGQNINETAGEITDAALVEMLGIDRDGPLEPRTRGERYTRRVFEEIGTSAGPLALGTHLVKRGTGAMSRAASKVANKEIALATSAGVGAQTANEIATPDGKGTPASDLLGSLLSSAGISALNALTKPIRRIVGSVTNPGLADDAARQMIAEDVIDAATSIKHASQPVDTSDLADRLRTKTNLERAVPGYQASIGERTGDIGLQTFAEDTSANYAGAQNRRLRDNNAAVNARVNELAPNGDPARFRTNLDQGIEAALTDSMQAAENAQRRFDEALQAVTPEMTAAGRGAAIRAELQNARDAALQEVSDLMQRAESSGELVDLSRLRQRFDDLTARLESEELNTVRRFLPEETQTVRELAPSVDDETDELVALIMADDANGSPVMGPASQVGSVRSGLAEAKRNPSTTPQQKRMLSAYESEAENFLRDELSGESMEALDEARRLRAEAGRRFEEPDAIGRTLAETGRGTSATDLRGYQLPDEAVPGRFVRPNAGETDFSRLMAEAGDAPEVRRALQDQLVSDAQRRGAFKSPEALSRFLADYNVQLEQFPETRRALEEAGASSSMLDTATKNAETLRRDITPGGKAPEGQYTRYASEDVVGSINNLVRGSDSGSIADRTHQLIKRAGGTESARKDLRAGFWQWIDSSGAGSSKGRFSTTLEGEPRWNAKAMVNNLNDPKVREVAKELWPGEEFRSFEVLEDIFRQLEAATPGRTTAAGRSGTAQSMARLEAQRGAATTARRASADIRAVGQGRMAVPVALTGWVADGLRNLSVKTRRIALEKLTASVANDPDLLANILEEFNPAEMVHSSRLITQKYGVRASQVLEVLRQINETHLDPAASEDDELLDHIFAD</sequence>
<evidence type="ECO:0000313" key="3">
    <source>
        <dbReference type="EMBL" id="RLK07414.1"/>
    </source>
</evidence>
<evidence type="ECO:0000256" key="2">
    <source>
        <dbReference type="SAM" id="MobiDB-lite"/>
    </source>
</evidence>
<feature type="compositionally biased region" description="Polar residues" evidence="2">
    <location>
        <begin position="34"/>
        <end position="44"/>
    </location>
</feature>
<protein>
    <submittedName>
        <fullName evidence="3">Uncharacterized protein</fullName>
    </submittedName>
</protein>
<reference evidence="3 4" key="1">
    <citation type="submission" date="2018-10" db="EMBL/GenBank/DDBJ databases">
        <title>Genomic Encyclopedia of Archaeal and Bacterial Type Strains, Phase II (KMG-II): from individual species to whole genera.</title>
        <authorList>
            <person name="Goeker M."/>
        </authorList>
    </citation>
    <scope>NUCLEOTIDE SEQUENCE [LARGE SCALE GENOMIC DNA]</scope>
    <source>
        <strain evidence="3 4">DSM 29317</strain>
    </source>
</reference>
<dbReference type="STRING" id="981384.GCA_000192475_02134"/>
<comment type="caution">
    <text evidence="3">The sequence shown here is derived from an EMBL/GenBank/DDBJ whole genome shotgun (WGS) entry which is preliminary data.</text>
</comment>
<feature type="compositionally biased region" description="Polar residues" evidence="2">
    <location>
        <begin position="771"/>
        <end position="783"/>
    </location>
</feature>
<dbReference type="Proteomes" id="UP000271700">
    <property type="component" value="Unassembled WGS sequence"/>
</dbReference>
<keyword evidence="4" id="KW-1185">Reference proteome</keyword>
<keyword evidence="1" id="KW-0175">Coiled coil</keyword>
<feature type="region of interest" description="Disordered" evidence="2">
    <location>
        <begin position="768"/>
        <end position="803"/>
    </location>
</feature>
<accession>A0A497ZNN0</accession>
<gene>
    <name evidence="3" type="ORF">CLV75_2537</name>
</gene>
<name>A0A497ZNN0_9RHOB</name>
<evidence type="ECO:0000313" key="4">
    <source>
        <dbReference type="Proteomes" id="UP000271700"/>
    </source>
</evidence>
<organism evidence="3 4">
    <name type="scientific">Ruegeria conchae</name>
    <dbReference type="NCBI Taxonomy" id="981384"/>
    <lineage>
        <taxon>Bacteria</taxon>
        <taxon>Pseudomonadati</taxon>
        <taxon>Pseudomonadota</taxon>
        <taxon>Alphaproteobacteria</taxon>
        <taxon>Rhodobacterales</taxon>
        <taxon>Roseobacteraceae</taxon>
        <taxon>Ruegeria</taxon>
    </lineage>
</organism>
<dbReference type="EMBL" id="RCCT01000003">
    <property type="protein sequence ID" value="RLK07414.1"/>
    <property type="molecule type" value="Genomic_DNA"/>
</dbReference>
<dbReference type="AlphaFoldDB" id="A0A497ZNN0"/>
<evidence type="ECO:0000256" key="1">
    <source>
        <dbReference type="SAM" id="Coils"/>
    </source>
</evidence>